<organism evidence="1 2">
    <name type="scientific">Ricinus communis</name>
    <name type="common">Castor bean</name>
    <dbReference type="NCBI Taxonomy" id="3988"/>
    <lineage>
        <taxon>Eukaryota</taxon>
        <taxon>Viridiplantae</taxon>
        <taxon>Streptophyta</taxon>
        <taxon>Embryophyta</taxon>
        <taxon>Tracheophyta</taxon>
        <taxon>Spermatophyta</taxon>
        <taxon>Magnoliopsida</taxon>
        <taxon>eudicotyledons</taxon>
        <taxon>Gunneridae</taxon>
        <taxon>Pentapetalae</taxon>
        <taxon>rosids</taxon>
        <taxon>fabids</taxon>
        <taxon>Malpighiales</taxon>
        <taxon>Euphorbiaceae</taxon>
        <taxon>Acalyphoideae</taxon>
        <taxon>Acalypheae</taxon>
        <taxon>Ricinus</taxon>
    </lineage>
</organism>
<accession>B9TJ31</accession>
<gene>
    <name evidence="1" type="ORF">RCOM_1795460</name>
</gene>
<dbReference type="EMBL" id="EQ983347">
    <property type="protein sequence ID" value="EEF24134.1"/>
    <property type="molecule type" value="Genomic_DNA"/>
</dbReference>
<proteinExistence type="predicted"/>
<name>B9TJ31_RICCO</name>
<dbReference type="AlphaFoldDB" id="B9TJ31"/>
<reference evidence="2" key="1">
    <citation type="journal article" date="2010" name="Nat. Biotechnol.">
        <title>Draft genome sequence of the oilseed species Ricinus communis.</title>
        <authorList>
            <person name="Chan A.P."/>
            <person name="Crabtree J."/>
            <person name="Zhao Q."/>
            <person name="Lorenzi H."/>
            <person name="Orvis J."/>
            <person name="Puiu D."/>
            <person name="Melake-Berhan A."/>
            <person name="Jones K.M."/>
            <person name="Redman J."/>
            <person name="Chen G."/>
            <person name="Cahoon E.B."/>
            <person name="Gedil M."/>
            <person name="Stanke M."/>
            <person name="Haas B.J."/>
            <person name="Wortman J.R."/>
            <person name="Fraser-Liggett C.M."/>
            <person name="Ravel J."/>
            <person name="Rabinowicz P.D."/>
        </authorList>
    </citation>
    <scope>NUCLEOTIDE SEQUENCE [LARGE SCALE GENOMIC DNA]</scope>
    <source>
        <strain evidence="2">cv. Hale</strain>
    </source>
</reference>
<dbReference type="InParanoid" id="B9TJ31"/>
<keyword evidence="2" id="KW-1185">Reference proteome</keyword>
<evidence type="ECO:0000313" key="1">
    <source>
        <dbReference type="EMBL" id="EEF24134.1"/>
    </source>
</evidence>
<protein>
    <submittedName>
        <fullName evidence="1">Uncharacterized protein</fullName>
    </submittedName>
</protein>
<dbReference type="Proteomes" id="UP000008311">
    <property type="component" value="Unassembled WGS sequence"/>
</dbReference>
<sequence length="213" mass="23320">MAAVGDAGQAVGEALRAQHHGLLAQQLLARHRDAHIADLDQAVAWRAFHRDRRHLHRLLDALLAQVQRERRLVQRLRQQRREVVVQRVLDGRVHASAAQLRTHREEILPHHLLVPQAGVPAHPRIPQRDAALAIEHDGAEVHGGEHAFQQGQARDVVQRRDGQHEGDVAMNLVLLQHEVDVQHQHGGAGLAAGAGGAGGAENLVAGAHVIPRQ</sequence>
<evidence type="ECO:0000313" key="2">
    <source>
        <dbReference type="Proteomes" id="UP000008311"/>
    </source>
</evidence>